<dbReference type="FunFam" id="1.20.1250.20:FF:000057">
    <property type="entry name" value="MFS general substrate transporter"/>
    <property type="match status" value="1"/>
</dbReference>
<feature type="transmembrane region" description="Helical" evidence="6">
    <location>
        <begin position="79"/>
        <end position="101"/>
    </location>
</feature>
<evidence type="ECO:0000256" key="2">
    <source>
        <dbReference type="ARBA" id="ARBA00022448"/>
    </source>
</evidence>
<evidence type="ECO:0000313" key="8">
    <source>
        <dbReference type="EMBL" id="KIW09113.1"/>
    </source>
</evidence>
<feature type="transmembrane region" description="Helical" evidence="6">
    <location>
        <begin position="133"/>
        <end position="156"/>
    </location>
</feature>
<dbReference type="FunFam" id="1.20.1250.20:FF:000394">
    <property type="entry name" value="MFS general substrate transporter"/>
    <property type="match status" value="1"/>
</dbReference>
<dbReference type="InterPro" id="IPR011701">
    <property type="entry name" value="MFS"/>
</dbReference>
<dbReference type="GO" id="GO:0022857">
    <property type="term" value="F:transmembrane transporter activity"/>
    <property type="evidence" value="ECO:0007669"/>
    <property type="project" value="InterPro"/>
</dbReference>
<dbReference type="OrthoDB" id="2985014at2759"/>
<feature type="transmembrane region" description="Helical" evidence="6">
    <location>
        <begin position="343"/>
        <end position="363"/>
    </location>
</feature>
<dbReference type="InterPro" id="IPR020846">
    <property type="entry name" value="MFS_dom"/>
</dbReference>
<feature type="transmembrane region" description="Helical" evidence="6">
    <location>
        <begin position="38"/>
        <end position="55"/>
    </location>
</feature>
<feature type="domain" description="Major facilitator superfamily (MFS) profile" evidence="7">
    <location>
        <begin position="42"/>
        <end position="462"/>
    </location>
</feature>
<evidence type="ECO:0000313" key="9">
    <source>
        <dbReference type="Proteomes" id="UP000053259"/>
    </source>
</evidence>
<dbReference type="GeneID" id="27308030"/>
<keyword evidence="9" id="KW-1185">Reference proteome</keyword>
<dbReference type="Pfam" id="PF07690">
    <property type="entry name" value="MFS_1"/>
    <property type="match status" value="1"/>
</dbReference>
<proteinExistence type="predicted"/>
<keyword evidence="5 6" id="KW-0472">Membrane</keyword>
<organism evidence="8 9">
    <name type="scientific">Verruconis gallopava</name>
    <dbReference type="NCBI Taxonomy" id="253628"/>
    <lineage>
        <taxon>Eukaryota</taxon>
        <taxon>Fungi</taxon>
        <taxon>Dikarya</taxon>
        <taxon>Ascomycota</taxon>
        <taxon>Pezizomycotina</taxon>
        <taxon>Dothideomycetes</taxon>
        <taxon>Pleosporomycetidae</taxon>
        <taxon>Venturiales</taxon>
        <taxon>Sympoventuriaceae</taxon>
        <taxon>Verruconis</taxon>
    </lineage>
</organism>
<dbReference type="PANTHER" id="PTHR43791">
    <property type="entry name" value="PERMEASE-RELATED"/>
    <property type="match status" value="1"/>
</dbReference>
<dbReference type="PROSITE" id="PS50850">
    <property type="entry name" value="MFS"/>
    <property type="match status" value="1"/>
</dbReference>
<keyword evidence="2" id="KW-0813">Transport</keyword>
<feature type="transmembrane region" description="Helical" evidence="6">
    <location>
        <begin position="277"/>
        <end position="297"/>
    </location>
</feature>
<feature type="transmembrane region" description="Helical" evidence="6">
    <location>
        <begin position="309"/>
        <end position="331"/>
    </location>
</feature>
<name>A0A0D2AQZ5_9PEZI</name>
<dbReference type="Gene3D" id="1.20.1250.20">
    <property type="entry name" value="MFS general substrate transporter like domains"/>
    <property type="match status" value="2"/>
</dbReference>
<sequence length="472" mass="51577">MGQSGAEIETKDEQQYIEELSANSKQFAEEEKKLVRKIDLYLLPTIWIMYLLSYMDRTNIGNAKIAGMADEMHLTSGEYSIALIVFFITYVVFEVPSNLILTRTRPSVFLPVIMFLWGAVTCCMAAAKTYHHLIVLRLIVGILEAGFAPGILLILSSWYKKNEQSKRFAVYISAAVLSGAFGGLLAGAITGGLDGAHGIAGWRWLFIVEGVATSGWAIIASFILLDFPSTTKKFSARERALAIARLAADNVQTRTEDTASLTSIQALVKALSDWRTWIMVAGYMVIVGSSTLSYFYPTLVKGLGYTAHMAQYMVVPIYAVAFVAVACTGFFMDKFPHMRGLVIASWLTIAMICSLVVCLVYNFTARYVLLIFMAAGLWASNGLALSYAASTFGSMQQEVRAVALALVNALGNLAQIYGAYLFPSSDAPKYLKGFGVITGMCFFGICVYITAHIMVRKFPNKRAVVGPDGVGV</sequence>
<evidence type="ECO:0000256" key="6">
    <source>
        <dbReference type="SAM" id="Phobius"/>
    </source>
</evidence>
<feature type="transmembrane region" description="Helical" evidence="6">
    <location>
        <begin position="108"/>
        <end position="127"/>
    </location>
</feature>
<evidence type="ECO:0000256" key="3">
    <source>
        <dbReference type="ARBA" id="ARBA00022692"/>
    </source>
</evidence>
<dbReference type="EMBL" id="KN847529">
    <property type="protein sequence ID" value="KIW09113.1"/>
    <property type="molecule type" value="Genomic_DNA"/>
</dbReference>
<protein>
    <recommendedName>
        <fullName evidence="7">Major facilitator superfamily (MFS) profile domain-containing protein</fullName>
    </recommendedName>
</protein>
<feature type="transmembrane region" description="Helical" evidence="6">
    <location>
        <begin position="168"/>
        <end position="189"/>
    </location>
</feature>
<feature type="transmembrane region" description="Helical" evidence="6">
    <location>
        <begin position="401"/>
        <end position="422"/>
    </location>
</feature>
<accession>A0A0D2AQZ5</accession>
<dbReference type="AlphaFoldDB" id="A0A0D2AQZ5"/>
<feature type="transmembrane region" description="Helical" evidence="6">
    <location>
        <begin position="434"/>
        <end position="455"/>
    </location>
</feature>
<keyword evidence="4 6" id="KW-1133">Transmembrane helix</keyword>
<comment type="subcellular location">
    <subcellularLocation>
        <location evidence="1">Membrane</location>
        <topology evidence="1">Multi-pass membrane protein</topology>
    </subcellularLocation>
</comment>
<feature type="transmembrane region" description="Helical" evidence="6">
    <location>
        <begin position="369"/>
        <end position="389"/>
    </location>
</feature>
<evidence type="ECO:0000256" key="1">
    <source>
        <dbReference type="ARBA" id="ARBA00004141"/>
    </source>
</evidence>
<dbReference type="PANTHER" id="PTHR43791:SF38">
    <property type="entry name" value="MAJOR FACILITATOR SUPERFAMILY (MFS) PROFILE DOMAIN-CONTAINING PROTEIN"/>
    <property type="match status" value="1"/>
</dbReference>
<dbReference type="Proteomes" id="UP000053259">
    <property type="component" value="Unassembled WGS sequence"/>
</dbReference>
<dbReference type="HOGENOM" id="CLU_001265_0_6_1"/>
<evidence type="ECO:0000259" key="7">
    <source>
        <dbReference type="PROSITE" id="PS50850"/>
    </source>
</evidence>
<gene>
    <name evidence="8" type="ORF">PV09_00057</name>
</gene>
<dbReference type="InterPro" id="IPR036259">
    <property type="entry name" value="MFS_trans_sf"/>
</dbReference>
<reference evidence="8 9" key="1">
    <citation type="submission" date="2015-01" db="EMBL/GenBank/DDBJ databases">
        <title>The Genome Sequence of Ochroconis gallopava CBS43764.</title>
        <authorList>
            <consortium name="The Broad Institute Genomics Platform"/>
            <person name="Cuomo C."/>
            <person name="de Hoog S."/>
            <person name="Gorbushina A."/>
            <person name="Stielow B."/>
            <person name="Teixiera M."/>
            <person name="Abouelleil A."/>
            <person name="Chapman S.B."/>
            <person name="Priest M."/>
            <person name="Young S.K."/>
            <person name="Wortman J."/>
            <person name="Nusbaum C."/>
            <person name="Birren B."/>
        </authorList>
    </citation>
    <scope>NUCLEOTIDE SEQUENCE [LARGE SCALE GENOMIC DNA]</scope>
    <source>
        <strain evidence="8 9">CBS 43764</strain>
    </source>
</reference>
<dbReference type="GO" id="GO:0016020">
    <property type="term" value="C:membrane"/>
    <property type="evidence" value="ECO:0007669"/>
    <property type="project" value="UniProtKB-SubCell"/>
</dbReference>
<evidence type="ECO:0000256" key="4">
    <source>
        <dbReference type="ARBA" id="ARBA00022989"/>
    </source>
</evidence>
<feature type="transmembrane region" description="Helical" evidence="6">
    <location>
        <begin position="201"/>
        <end position="225"/>
    </location>
</feature>
<dbReference type="SUPFAM" id="SSF103473">
    <property type="entry name" value="MFS general substrate transporter"/>
    <property type="match status" value="1"/>
</dbReference>
<dbReference type="VEuPathDB" id="FungiDB:PV09_00057"/>
<keyword evidence="3 6" id="KW-0812">Transmembrane</keyword>
<dbReference type="RefSeq" id="XP_016218982.1">
    <property type="nucleotide sequence ID" value="XM_016352725.1"/>
</dbReference>
<dbReference type="InParanoid" id="A0A0D2AQZ5"/>
<evidence type="ECO:0000256" key="5">
    <source>
        <dbReference type="ARBA" id="ARBA00023136"/>
    </source>
</evidence>